<protein>
    <recommendedName>
        <fullName evidence="3">Membrane protein insertase YidC</fullName>
    </recommendedName>
    <alternativeName>
        <fullName evidence="15">Foldase YidC</fullName>
    </alternativeName>
    <alternativeName>
        <fullName evidence="14">Membrane integrase YidC</fullName>
    </alternativeName>
    <alternativeName>
        <fullName evidence="13">Membrane protein YidC</fullName>
    </alternativeName>
</protein>
<evidence type="ECO:0000256" key="2">
    <source>
        <dbReference type="ARBA" id="ARBA00010527"/>
    </source>
</evidence>
<keyword evidence="20" id="KW-1185">Reference proteome</keyword>
<feature type="transmembrane region" description="Helical" evidence="17">
    <location>
        <begin position="31"/>
        <end position="52"/>
    </location>
</feature>
<keyword evidence="10" id="KW-0143">Chaperone</keyword>
<evidence type="ECO:0000256" key="9">
    <source>
        <dbReference type="ARBA" id="ARBA00023136"/>
    </source>
</evidence>
<comment type="similarity">
    <text evidence="2">Belongs to the OXA1/ALB3/YidC family. Type 1 subfamily.</text>
</comment>
<feature type="domain" description="Membrane insertase YidC/Oxa/ALB C-terminal" evidence="18">
    <location>
        <begin position="59"/>
        <end position="272"/>
    </location>
</feature>
<evidence type="ECO:0000256" key="7">
    <source>
        <dbReference type="ARBA" id="ARBA00022927"/>
    </source>
</evidence>
<evidence type="ECO:0000256" key="5">
    <source>
        <dbReference type="ARBA" id="ARBA00022475"/>
    </source>
</evidence>
<sequence length="285" mass="30979">MRCRALRDRRFPSPAASARAPRSEVLPMLDFIYYPVSAVLWLWHTAFASILGAGSGPAWVLAIVFLVMTLRALLIRPFIAQLKFSRALAEMQPQVAEIKRKHAGDREKQALALQELQKESGVNVLTGFLPIIGQTLVFVGLYHVLRSFQAGHTENYVFGAGQVQSFLDARLFGAHLSATLSGAGASVTAVAAVAIPLMIIAALATHFTARAAIARQPQPAEGAAGSQARMMNKLSLWVFPAGVLLFAPVMPVAILLYFVTQNAWTFAQQHLIATRYGQERTKGTV</sequence>
<feature type="transmembrane region" description="Helical" evidence="17">
    <location>
        <begin position="234"/>
        <end position="259"/>
    </location>
</feature>
<keyword evidence="8 17" id="KW-1133">Transmembrane helix</keyword>
<evidence type="ECO:0000256" key="4">
    <source>
        <dbReference type="ARBA" id="ARBA00022448"/>
    </source>
</evidence>
<dbReference type="CDD" id="cd20070">
    <property type="entry name" value="5TM_YidC_Alb3"/>
    <property type="match status" value="1"/>
</dbReference>
<evidence type="ECO:0000256" key="1">
    <source>
        <dbReference type="ARBA" id="ARBA00004651"/>
    </source>
</evidence>
<gene>
    <name evidence="19" type="ORF">NSK11_contig00113-0023</name>
</gene>
<evidence type="ECO:0000256" key="3">
    <source>
        <dbReference type="ARBA" id="ARBA00015325"/>
    </source>
</evidence>
<evidence type="ECO:0000256" key="14">
    <source>
        <dbReference type="ARBA" id="ARBA00033245"/>
    </source>
</evidence>
<evidence type="ECO:0000256" key="10">
    <source>
        <dbReference type="ARBA" id="ARBA00023186"/>
    </source>
</evidence>
<keyword evidence="7" id="KW-0653">Protein transport</keyword>
<dbReference type="GO" id="GO:0051205">
    <property type="term" value="P:protein insertion into membrane"/>
    <property type="evidence" value="ECO:0007669"/>
    <property type="project" value="UniProtKB-ARBA"/>
</dbReference>
<keyword evidence="9 17" id="KW-0472">Membrane</keyword>
<dbReference type="Proteomes" id="UP000037179">
    <property type="component" value="Unassembled WGS sequence"/>
</dbReference>
<feature type="transmembrane region" description="Helical" evidence="17">
    <location>
        <begin position="189"/>
        <end position="213"/>
    </location>
</feature>
<name>A0ABC9Z0X8_9NOCA</name>
<dbReference type="Pfam" id="PF02096">
    <property type="entry name" value="60KD_IMP"/>
    <property type="match status" value="1"/>
</dbReference>
<evidence type="ECO:0000256" key="11">
    <source>
        <dbReference type="ARBA" id="ARBA00025034"/>
    </source>
</evidence>
<evidence type="ECO:0000313" key="20">
    <source>
        <dbReference type="Proteomes" id="UP000037179"/>
    </source>
</evidence>
<organism evidence="19 20">
    <name type="scientific">Nocardia seriolae</name>
    <dbReference type="NCBI Taxonomy" id="37332"/>
    <lineage>
        <taxon>Bacteria</taxon>
        <taxon>Bacillati</taxon>
        <taxon>Actinomycetota</taxon>
        <taxon>Actinomycetes</taxon>
        <taxon>Mycobacteriales</taxon>
        <taxon>Nocardiaceae</taxon>
        <taxon>Nocardia</taxon>
    </lineage>
</organism>
<evidence type="ECO:0000256" key="15">
    <source>
        <dbReference type="ARBA" id="ARBA00033342"/>
    </source>
</evidence>
<dbReference type="InterPro" id="IPR047196">
    <property type="entry name" value="YidC_ALB_C"/>
</dbReference>
<dbReference type="AlphaFoldDB" id="A0ABC9Z0X8"/>
<dbReference type="PANTHER" id="PTHR12428">
    <property type="entry name" value="OXA1"/>
    <property type="match status" value="1"/>
</dbReference>
<evidence type="ECO:0000256" key="16">
    <source>
        <dbReference type="RuleBase" id="RU003945"/>
    </source>
</evidence>
<keyword evidence="4" id="KW-0813">Transport</keyword>
<comment type="subcellular location">
    <subcellularLocation>
        <location evidence="1">Cell membrane</location>
        <topology evidence="1">Multi-pass membrane protein</topology>
    </subcellularLocation>
    <subcellularLocation>
        <location evidence="16">Membrane</location>
        <topology evidence="16">Multi-pass membrane protein</topology>
    </subcellularLocation>
</comment>
<comment type="caution">
    <text evidence="19">The sequence shown here is derived from an EMBL/GenBank/DDBJ whole genome shotgun (WGS) entry which is preliminary data.</text>
</comment>
<evidence type="ECO:0000313" key="19">
    <source>
        <dbReference type="EMBL" id="GAP31405.1"/>
    </source>
</evidence>
<proteinExistence type="inferred from homology"/>
<comment type="function">
    <text evidence="11">Required for the insertion and/or proper folding and/or complex formation of integral membrane proteins into the membrane. Involved in integration of membrane proteins that insert both dependently and independently of the Sec translocase complex, as well as at least some lipoproteins. Aids folding of multispanning membrane proteins.</text>
</comment>
<dbReference type="NCBIfam" id="NF002899">
    <property type="entry name" value="PRK03449.1"/>
    <property type="match status" value="1"/>
</dbReference>
<feature type="transmembrane region" description="Helical" evidence="17">
    <location>
        <begin position="124"/>
        <end position="145"/>
    </location>
</feature>
<reference evidence="20" key="1">
    <citation type="submission" date="2015-07" db="EMBL/GenBank/DDBJ databases">
        <title>Nocardia seriolae U-1 whole genome shotgun sequence.</title>
        <authorList>
            <person name="Imajoh M."/>
            <person name="Fukumoto Y."/>
            <person name="Sukeda M."/>
            <person name="Yamane J."/>
            <person name="Yamasaki K."/>
            <person name="Shimizu M."/>
            <person name="Ohnishi K."/>
            <person name="Oshima S."/>
        </authorList>
    </citation>
    <scope>NUCLEOTIDE SEQUENCE [LARGE SCALE GENOMIC DNA]</scope>
    <source>
        <strain evidence="20">U-1</strain>
    </source>
</reference>
<keyword evidence="5" id="KW-1003">Cell membrane</keyword>
<accession>A0ABC9Z0X8</accession>
<dbReference type="NCBIfam" id="TIGR03592">
    <property type="entry name" value="yidC_oxa1_cterm"/>
    <property type="match status" value="1"/>
</dbReference>
<feature type="transmembrane region" description="Helical" evidence="17">
    <location>
        <begin position="58"/>
        <end position="79"/>
    </location>
</feature>
<evidence type="ECO:0000256" key="13">
    <source>
        <dbReference type="ARBA" id="ARBA00031538"/>
    </source>
</evidence>
<evidence type="ECO:0000259" key="18">
    <source>
        <dbReference type="Pfam" id="PF02096"/>
    </source>
</evidence>
<dbReference type="PANTHER" id="PTHR12428:SF65">
    <property type="entry name" value="CYTOCHROME C OXIDASE ASSEMBLY PROTEIN COX18, MITOCHONDRIAL"/>
    <property type="match status" value="1"/>
</dbReference>
<evidence type="ECO:0000256" key="8">
    <source>
        <dbReference type="ARBA" id="ARBA00022989"/>
    </source>
</evidence>
<dbReference type="GO" id="GO:0005886">
    <property type="term" value="C:plasma membrane"/>
    <property type="evidence" value="ECO:0007669"/>
    <property type="project" value="UniProtKB-SubCell"/>
</dbReference>
<comment type="subunit">
    <text evidence="12">Interacts with the Sec translocase complex via SecD. Specifically interacts with transmembrane segments of nascent integral membrane proteins during membrane integration.</text>
</comment>
<dbReference type="GO" id="GO:0015031">
    <property type="term" value="P:protein transport"/>
    <property type="evidence" value="ECO:0007669"/>
    <property type="project" value="UniProtKB-KW"/>
</dbReference>
<dbReference type="InterPro" id="IPR028055">
    <property type="entry name" value="YidC/Oxa/ALB_C"/>
</dbReference>
<evidence type="ECO:0000256" key="6">
    <source>
        <dbReference type="ARBA" id="ARBA00022692"/>
    </source>
</evidence>
<dbReference type="InterPro" id="IPR001708">
    <property type="entry name" value="YidC/ALB3/OXA1/COX18"/>
</dbReference>
<evidence type="ECO:0000256" key="12">
    <source>
        <dbReference type="ARBA" id="ARBA00026028"/>
    </source>
</evidence>
<dbReference type="EMBL" id="BBYQ01000113">
    <property type="protein sequence ID" value="GAP31405.1"/>
    <property type="molecule type" value="Genomic_DNA"/>
</dbReference>
<reference evidence="19 20" key="2">
    <citation type="journal article" date="2016" name="Genome Announc.">
        <title>Draft Genome Sequence of Erythromycin- and Oxytetracycline-Sensitive Nocardia seriolae Strain U-1 (NBRC 110359).</title>
        <authorList>
            <person name="Imajoh M."/>
            <person name="Sukeda M."/>
            <person name="Shimizu M."/>
            <person name="Yamane J."/>
            <person name="Ohnishi K."/>
            <person name="Oshima S."/>
        </authorList>
    </citation>
    <scope>NUCLEOTIDE SEQUENCE [LARGE SCALE GENOMIC DNA]</scope>
    <source>
        <strain evidence="19 20">U-1</strain>
    </source>
</reference>
<evidence type="ECO:0000256" key="17">
    <source>
        <dbReference type="SAM" id="Phobius"/>
    </source>
</evidence>
<keyword evidence="6 16" id="KW-0812">Transmembrane</keyword>